<dbReference type="InterPro" id="IPR013324">
    <property type="entry name" value="RNA_pol_sigma_r3/r4-like"/>
</dbReference>
<dbReference type="PANTHER" id="PTHR43133:SF39">
    <property type="entry name" value="SIMILAR TO RNA POLYMERASE SIGMA-E FACTOR"/>
    <property type="match status" value="1"/>
</dbReference>
<dbReference type="NCBIfam" id="TIGR02999">
    <property type="entry name" value="Sig-70_X6"/>
    <property type="match status" value="1"/>
</dbReference>
<dbReference type="GO" id="GO:0006352">
    <property type="term" value="P:DNA-templated transcription initiation"/>
    <property type="evidence" value="ECO:0007669"/>
    <property type="project" value="InterPro"/>
</dbReference>
<evidence type="ECO:0000313" key="7">
    <source>
        <dbReference type="Proteomes" id="UP000663929"/>
    </source>
</evidence>
<dbReference type="InterPro" id="IPR014284">
    <property type="entry name" value="RNA_pol_sigma-70_dom"/>
</dbReference>
<evidence type="ECO:0000256" key="2">
    <source>
        <dbReference type="ARBA" id="ARBA00023082"/>
    </source>
</evidence>
<proteinExistence type="predicted"/>
<dbReference type="InterPro" id="IPR053812">
    <property type="entry name" value="HTH_Sigma70_ECF-like"/>
</dbReference>
<gene>
    <name evidence="6" type="ORF">J3U87_26440</name>
</gene>
<dbReference type="InterPro" id="IPR036388">
    <property type="entry name" value="WH-like_DNA-bd_sf"/>
</dbReference>
<organism evidence="6 7">
    <name type="scientific">Sulfidibacter corallicola</name>
    <dbReference type="NCBI Taxonomy" id="2818388"/>
    <lineage>
        <taxon>Bacteria</taxon>
        <taxon>Pseudomonadati</taxon>
        <taxon>Acidobacteriota</taxon>
        <taxon>Holophagae</taxon>
        <taxon>Acanthopleuribacterales</taxon>
        <taxon>Acanthopleuribacteraceae</taxon>
        <taxon>Sulfidibacter</taxon>
    </lineage>
</organism>
<protein>
    <submittedName>
        <fullName evidence="6">Sigma-70 family RNA polymerase sigma factor</fullName>
    </submittedName>
</protein>
<evidence type="ECO:0000256" key="3">
    <source>
        <dbReference type="ARBA" id="ARBA00023163"/>
    </source>
</evidence>
<dbReference type="GO" id="GO:0016987">
    <property type="term" value="F:sigma factor activity"/>
    <property type="evidence" value="ECO:0007669"/>
    <property type="project" value="UniProtKB-KW"/>
</dbReference>
<evidence type="ECO:0000256" key="1">
    <source>
        <dbReference type="ARBA" id="ARBA00023015"/>
    </source>
</evidence>
<dbReference type="Pfam" id="PF07638">
    <property type="entry name" value="Sigma70_ECF"/>
    <property type="match status" value="1"/>
</dbReference>
<dbReference type="RefSeq" id="WP_237378781.1">
    <property type="nucleotide sequence ID" value="NZ_CP071793.1"/>
</dbReference>
<feature type="domain" description="RNA polymerase sigma-70 ECF-like HTH" evidence="5">
    <location>
        <begin position="18"/>
        <end position="200"/>
    </location>
</feature>
<evidence type="ECO:0000256" key="4">
    <source>
        <dbReference type="SAM" id="MobiDB-lite"/>
    </source>
</evidence>
<dbReference type="EMBL" id="CP071793">
    <property type="protein sequence ID" value="QTD49140.1"/>
    <property type="molecule type" value="Genomic_DNA"/>
</dbReference>
<dbReference type="InterPro" id="IPR039425">
    <property type="entry name" value="RNA_pol_sigma-70-like"/>
</dbReference>
<keyword evidence="7" id="KW-1185">Reference proteome</keyword>
<accession>A0A8A4THV8</accession>
<dbReference type="PANTHER" id="PTHR43133">
    <property type="entry name" value="RNA POLYMERASE ECF-TYPE SIGMA FACTO"/>
    <property type="match status" value="1"/>
</dbReference>
<dbReference type="AlphaFoldDB" id="A0A8A4THV8"/>
<evidence type="ECO:0000259" key="5">
    <source>
        <dbReference type="Pfam" id="PF07638"/>
    </source>
</evidence>
<keyword evidence="2" id="KW-0731">Sigma factor</keyword>
<dbReference type="Gene3D" id="1.10.10.10">
    <property type="entry name" value="Winged helix-like DNA-binding domain superfamily/Winged helix DNA-binding domain"/>
    <property type="match status" value="1"/>
</dbReference>
<dbReference type="InterPro" id="IPR011517">
    <property type="entry name" value="RNA_pol_sigma70_ECF-like"/>
</dbReference>
<name>A0A8A4THV8_SULCO</name>
<keyword evidence="3" id="KW-0804">Transcription</keyword>
<reference evidence="6" key="1">
    <citation type="submission" date="2021-03" db="EMBL/GenBank/DDBJ databases">
        <title>Acanthopleuribacteraceae sp. M133.</title>
        <authorList>
            <person name="Wang G."/>
        </authorList>
    </citation>
    <scope>NUCLEOTIDE SEQUENCE</scope>
    <source>
        <strain evidence="6">M133</strain>
    </source>
</reference>
<sequence length="224" mass="25091">MNPKASIYDCVIPSGRGDVTLLLDDWRNGSTEALHSLIPMVYEELRRMADYHLRGERQCTMQPTVLINELYLRLNKSVNAGLEDSTQFFRFASTLMRRILVDDARQRNTKKRGGQSDKITEGQDGFVLADGQTLSPETLITLDEALTQLSAGKPRAAQVVELRFFGGLQTEEVAQILGVSRSLVMREWRFAKQWLAREIKQVQGPHQSPVQAMGSGALRKGVTA</sequence>
<dbReference type="Proteomes" id="UP000663929">
    <property type="component" value="Chromosome"/>
</dbReference>
<feature type="region of interest" description="Disordered" evidence="4">
    <location>
        <begin position="205"/>
        <end position="224"/>
    </location>
</feature>
<dbReference type="KEGG" id="scor:J3U87_26440"/>
<keyword evidence="1" id="KW-0805">Transcription regulation</keyword>
<evidence type="ECO:0000313" key="6">
    <source>
        <dbReference type="EMBL" id="QTD49140.1"/>
    </source>
</evidence>
<dbReference type="SUPFAM" id="SSF88659">
    <property type="entry name" value="Sigma3 and sigma4 domains of RNA polymerase sigma factors"/>
    <property type="match status" value="1"/>
</dbReference>
<dbReference type="NCBIfam" id="TIGR02937">
    <property type="entry name" value="sigma70-ECF"/>
    <property type="match status" value="1"/>
</dbReference>